<dbReference type="RefSeq" id="WP_307555231.1">
    <property type="nucleotide sequence ID" value="NZ_JAUSQU010000001.1"/>
</dbReference>
<name>A0ABT9Q4M8_9ACTN</name>
<evidence type="ECO:0000259" key="1">
    <source>
        <dbReference type="PROSITE" id="PS50879"/>
    </source>
</evidence>
<reference evidence="2 3" key="1">
    <citation type="submission" date="2023-07" db="EMBL/GenBank/DDBJ databases">
        <title>Sequencing the genomes of 1000 actinobacteria strains.</title>
        <authorList>
            <person name="Klenk H.-P."/>
        </authorList>
    </citation>
    <scope>NUCLEOTIDE SEQUENCE [LARGE SCALE GENOMIC DNA]</scope>
    <source>
        <strain evidence="2 3">DSM 46740</strain>
    </source>
</reference>
<sequence>MINSPLRIDEFRAALELLPSDLARRAETLKLYATGRSNCPACGNVRDSVRLAFTAALFGDISAAERLLTTAERSAWLTSHATKCGRRGLRSVRNVPGNHGRVTGRWDAAGPLTAATDASWKNGVGGIGYITSQGSWGLRGWVTDHRDPTGTSKVLVSELRAVDLLLRAAGNPEVLLVDSLSALSFLRAWQRGDTELMPDGYDLRPRRRGAPSLVRLAEHVAEADGLVFQHVKGHSGHLLNEAADSLASIARRRVTERFDATGRATDLVSSFLSSWHQRPMAA</sequence>
<protein>
    <recommendedName>
        <fullName evidence="1">RNase H type-1 domain-containing protein</fullName>
    </recommendedName>
</protein>
<dbReference type="Pfam" id="PF00075">
    <property type="entry name" value="RNase_H"/>
    <property type="match status" value="1"/>
</dbReference>
<proteinExistence type="predicted"/>
<comment type="caution">
    <text evidence="2">The sequence shown here is derived from an EMBL/GenBank/DDBJ whole genome shotgun (WGS) entry which is preliminary data.</text>
</comment>
<dbReference type="InterPro" id="IPR036397">
    <property type="entry name" value="RNaseH_sf"/>
</dbReference>
<dbReference type="InterPro" id="IPR002156">
    <property type="entry name" value="RNaseH_domain"/>
</dbReference>
<evidence type="ECO:0000313" key="3">
    <source>
        <dbReference type="Proteomes" id="UP001225356"/>
    </source>
</evidence>
<dbReference type="InterPro" id="IPR012337">
    <property type="entry name" value="RNaseH-like_sf"/>
</dbReference>
<dbReference type="Proteomes" id="UP001225356">
    <property type="component" value="Unassembled WGS sequence"/>
</dbReference>
<dbReference type="Gene3D" id="3.30.420.10">
    <property type="entry name" value="Ribonuclease H-like superfamily/Ribonuclease H"/>
    <property type="match status" value="1"/>
</dbReference>
<keyword evidence="3" id="KW-1185">Reference proteome</keyword>
<organism evidence="2 3">
    <name type="scientific">Streptosporangium lutulentum</name>
    <dbReference type="NCBI Taxonomy" id="1461250"/>
    <lineage>
        <taxon>Bacteria</taxon>
        <taxon>Bacillati</taxon>
        <taxon>Actinomycetota</taxon>
        <taxon>Actinomycetes</taxon>
        <taxon>Streptosporangiales</taxon>
        <taxon>Streptosporangiaceae</taxon>
        <taxon>Streptosporangium</taxon>
    </lineage>
</organism>
<feature type="domain" description="RNase H type-1" evidence="1">
    <location>
        <begin position="108"/>
        <end position="252"/>
    </location>
</feature>
<gene>
    <name evidence="2" type="ORF">J2853_000902</name>
</gene>
<dbReference type="EMBL" id="JAUSQU010000001">
    <property type="protein sequence ID" value="MDP9841691.1"/>
    <property type="molecule type" value="Genomic_DNA"/>
</dbReference>
<evidence type="ECO:0000313" key="2">
    <source>
        <dbReference type="EMBL" id="MDP9841691.1"/>
    </source>
</evidence>
<dbReference type="PROSITE" id="PS50879">
    <property type="entry name" value="RNASE_H_1"/>
    <property type="match status" value="1"/>
</dbReference>
<accession>A0ABT9Q4M8</accession>
<dbReference type="SUPFAM" id="SSF53098">
    <property type="entry name" value="Ribonuclease H-like"/>
    <property type="match status" value="1"/>
</dbReference>